<keyword evidence="1" id="KW-0560">Oxidoreductase</keyword>
<dbReference type="Gene3D" id="1.20.140.10">
    <property type="entry name" value="Butyryl-CoA Dehydrogenase, subunit A, domain 3"/>
    <property type="match status" value="1"/>
</dbReference>
<dbReference type="Pfam" id="PF08028">
    <property type="entry name" value="Acyl-CoA_dh_2"/>
    <property type="match status" value="1"/>
</dbReference>
<comment type="caution">
    <text evidence="4">The sequence shown here is derived from an EMBL/GenBank/DDBJ whole genome shotgun (WGS) entry which is preliminary data.</text>
</comment>
<name>A0A5D9C7F6_9SPHN</name>
<dbReference type="InterPro" id="IPR013107">
    <property type="entry name" value="Acyl-CoA_DH_C"/>
</dbReference>
<evidence type="ECO:0000313" key="5">
    <source>
        <dbReference type="Proteomes" id="UP000322077"/>
    </source>
</evidence>
<dbReference type="Proteomes" id="UP000322077">
    <property type="component" value="Unassembled WGS sequence"/>
</dbReference>
<dbReference type="AlphaFoldDB" id="A0A5D9C7F6"/>
<evidence type="ECO:0000259" key="2">
    <source>
        <dbReference type="Pfam" id="PF02771"/>
    </source>
</evidence>
<keyword evidence="5" id="KW-1185">Reference proteome</keyword>
<sequence length="447" mass="48650">MHVTHHSDANIPLFASRVCAYLDGVTKRVCEPAWREMMSTQLKTAEQADPHATQPLPEWVRNAPRFCEDPAATARGLRSVIEEEAAECERIQCLTPRVQRALIESGIYGTLIPKEFGGCQADPQTYIDVVEELAYADGAIAWTVMASGFAAANAAIWLGPKAVKAMFEDGEGFIAAGQVAPTGKAERVEGGYRISGKFQFASGSELASWFLGAYILQEEGKPALSAEGKPQIMIAFAPRAKVRIMRDSWNVAGLAATGSYDYEVTDQIVDDDFVMVPAQRQHRGGASYDIGVSIGHVAWALGVAKRALDEIQALATRKKRVGRITLIDQPTFQRDFAMAKGQLEASRAYVRSVYRDWLAAAEKQEGDIEAHALGRLAACWATKTCTEIGQFAFLASGSDGLRNADDNRLQRCFRDLHAGAPHRHVDDNVLLDAATVVLGVNKPGLDL</sequence>
<feature type="domain" description="Acyl-CoA dehydrogenase/oxidase N-terminal" evidence="2">
    <location>
        <begin position="77"/>
        <end position="165"/>
    </location>
</feature>
<evidence type="ECO:0008006" key="6">
    <source>
        <dbReference type="Google" id="ProtNLM"/>
    </source>
</evidence>
<organism evidence="4 5">
    <name type="scientific">Sphingomonas montanisoli</name>
    <dbReference type="NCBI Taxonomy" id="2606412"/>
    <lineage>
        <taxon>Bacteria</taxon>
        <taxon>Pseudomonadati</taxon>
        <taxon>Pseudomonadota</taxon>
        <taxon>Alphaproteobacteria</taxon>
        <taxon>Sphingomonadales</taxon>
        <taxon>Sphingomonadaceae</taxon>
        <taxon>Sphingomonas</taxon>
    </lineage>
</organism>
<protein>
    <recommendedName>
        <fullName evidence="6">Acyl-CoA dehydrogenase</fullName>
    </recommendedName>
</protein>
<dbReference type="InterPro" id="IPR037069">
    <property type="entry name" value="AcylCoA_DH/ox_N_sf"/>
</dbReference>
<dbReference type="EMBL" id="VTOU01000002">
    <property type="protein sequence ID" value="TZG27356.1"/>
    <property type="molecule type" value="Genomic_DNA"/>
</dbReference>
<proteinExistence type="predicted"/>
<dbReference type="Pfam" id="PF02771">
    <property type="entry name" value="Acyl-CoA_dh_N"/>
    <property type="match status" value="1"/>
</dbReference>
<dbReference type="GO" id="GO:0050660">
    <property type="term" value="F:flavin adenine dinucleotide binding"/>
    <property type="evidence" value="ECO:0007669"/>
    <property type="project" value="InterPro"/>
</dbReference>
<dbReference type="PIRSF" id="PIRSF016578">
    <property type="entry name" value="HsaA"/>
    <property type="match status" value="1"/>
</dbReference>
<reference evidence="4 5" key="1">
    <citation type="submission" date="2019-08" db="EMBL/GenBank/DDBJ databases">
        <authorList>
            <person name="Wang G."/>
            <person name="Xu Z."/>
        </authorList>
    </citation>
    <scope>NUCLEOTIDE SEQUENCE [LARGE SCALE GENOMIC DNA]</scope>
    <source>
        <strain evidence="4 5">ZX</strain>
    </source>
</reference>
<dbReference type="InterPro" id="IPR009100">
    <property type="entry name" value="AcylCoA_DH/oxidase_NM_dom_sf"/>
</dbReference>
<dbReference type="Gene3D" id="1.10.540.10">
    <property type="entry name" value="Acyl-CoA dehydrogenase/oxidase, N-terminal domain"/>
    <property type="match status" value="1"/>
</dbReference>
<dbReference type="SUPFAM" id="SSF47203">
    <property type="entry name" value="Acyl-CoA dehydrogenase C-terminal domain-like"/>
    <property type="match status" value="1"/>
</dbReference>
<feature type="domain" description="Acyl-CoA dehydrogenase C-terminal" evidence="3">
    <location>
        <begin position="294"/>
        <end position="426"/>
    </location>
</feature>
<accession>A0A5D9C7F6</accession>
<dbReference type="InterPro" id="IPR013786">
    <property type="entry name" value="AcylCoA_DH/ox_N"/>
</dbReference>
<evidence type="ECO:0000259" key="3">
    <source>
        <dbReference type="Pfam" id="PF08028"/>
    </source>
</evidence>
<evidence type="ECO:0000256" key="1">
    <source>
        <dbReference type="ARBA" id="ARBA00023002"/>
    </source>
</evidence>
<dbReference type="Gene3D" id="2.40.110.10">
    <property type="entry name" value="Butyryl-CoA Dehydrogenase, subunit A, domain 2"/>
    <property type="match status" value="1"/>
</dbReference>
<dbReference type="PANTHER" id="PTHR43884:SF12">
    <property type="entry name" value="ISOVALERYL-COA DEHYDROGENASE, MITOCHONDRIAL-RELATED"/>
    <property type="match status" value="1"/>
</dbReference>
<dbReference type="SUPFAM" id="SSF56645">
    <property type="entry name" value="Acyl-CoA dehydrogenase NM domain-like"/>
    <property type="match status" value="1"/>
</dbReference>
<dbReference type="InterPro" id="IPR046373">
    <property type="entry name" value="Acyl-CoA_Oxase/DH_mid-dom_sf"/>
</dbReference>
<dbReference type="InterPro" id="IPR036250">
    <property type="entry name" value="AcylCo_DH-like_C"/>
</dbReference>
<evidence type="ECO:0000313" key="4">
    <source>
        <dbReference type="EMBL" id="TZG27356.1"/>
    </source>
</evidence>
<gene>
    <name evidence="4" type="ORF">FYJ91_07065</name>
</gene>
<dbReference type="PANTHER" id="PTHR43884">
    <property type="entry name" value="ACYL-COA DEHYDROGENASE"/>
    <property type="match status" value="1"/>
</dbReference>
<dbReference type="GO" id="GO:0003995">
    <property type="term" value="F:acyl-CoA dehydrogenase activity"/>
    <property type="evidence" value="ECO:0007669"/>
    <property type="project" value="TreeGrafter"/>
</dbReference>